<organism evidence="2 3">
    <name type="scientific">Pontiella desulfatans</name>
    <dbReference type="NCBI Taxonomy" id="2750659"/>
    <lineage>
        <taxon>Bacteria</taxon>
        <taxon>Pseudomonadati</taxon>
        <taxon>Kiritimatiellota</taxon>
        <taxon>Kiritimatiellia</taxon>
        <taxon>Kiritimatiellales</taxon>
        <taxon>Pontiellaceae</taxon>
        <taxon>Pontiella</taxon>
    </lineage>
</organism>
<reference evidence="2 3" key="1">
    <citation type="submission" date="2019-04" db="EMBL/GenBank/DDBJ databases">
        <authorList>
            <person name="Van Vliet M D."/>
        </authorList>
    </citation>
    <scope>NUCLEOTIDE SEQUENCE [LARGE SCALE GENOMIC DNA]</scope>
    <source>
        <strain evidence="2 3">F1</strain>
    </source>
</reference>
<dbReference type="Proteomes" id="UP000366872">
    <property type="component" value="Unassembled WGS sequence"/>
</dbReference>
<name>A0A6C2TW72_PONDE</name>
<dbReference type="EMBL" id="CAAHFG010000001">
    <property type="protein sequence ID" value="VGO11817.1"/>
    <property type="molecule type" value="Genomic_DNA"/>
</dbReference>
<dbReference type="InterPro" id="IPR037523">
    <property type="entry name" value="VOC_core"/>
</dbReference>
<dbReference type="Pfam" id="PF00903">
    <property type="entry name" value="Glyoxalase"/>
    <property type="match status" value="1"/>
</dbReference>
<feature type="domain" description="VOC" evidence="1">
    <location>
        <begin position="4"/>
        <end position="118"/>
    </location>
</feature>
<dbReference type="InterPro" id="IPR029068">
    <property type="entry name" value="Glyas_Bleomycin-R_OHBP_Dase"/>
</dbReference>
<dbReference type="RefSeq" id="WP_136077535.1">
    <property type="nucleotide sequence ID" value="NZ_CAAHFG010000001.1"/>
</dbReference>
<dbReference type="AlphaFoldDB" id="A0A6C2TW72"/>
<accession>A0A6C2TW72</accession>
<protein>
    <recommendedName>
        <fullName evidence="1">VOC domain-containing protein</fullName>
    </recommendedName>
</protein>
<dbReference type="CDD" id="cd06587">
    <property type="entry name" value="VOC"/>
    <property type="match status" value="1"/>
</dbReference>
<evidence type="ECO:0000313" key="3">
    <source>
        <dbReference type="Proteomes" id="UP000366872"/>
    </source>
</evidence>
<evidence type="ECO:0000259" key="1">
    <source>
        <dbReference type="PROSITE" id="PS51819"/>
    </source>
</evidence>
<dbReference type="Gene3D" id="3.10.180.10">
    <property type="entry name" value="2,3-Dihydroxybiphenyl 1,2-Dioxygenase, domain 1"/>
    <property type="match status" value="1"/>
</dbReference>
<sequence>MIIQLAHICIHSNDLDATARFYLNGLNLERGFEFIKDGELFGYYIHLGENSFIEVFKGNPGDVGNINHIAMQVDNIDETIALLRNHGYEAGDKSLGADHSWQAWTTDPNGVRIEFHEYTAKSLQLTGGQCIVDW</sequence>
<keyword evidence="3" id="KW-1185">Reference proteome</keyword>
<gene>
    <name evidence="2" type="ORF">PDESU_00364</name>
</gene>
<evidence type="ECO:0000313" key="2">
    <source>
        <dbReference type="EMBL" id="VGO11817.1"/>
    </source>
</evidence>
<proteinExistence type="predicted"/>
<dbReference type="PROSITE" id="PS51819">
    <property type="entry name" value="VOC"/>
    <property type="match status" value="1"/>
</dbReference>
<dbReference type="InterPro" id="IPR004360">
    <property type="entry name" value="Glyas_Fos-R_dOase_dom"/>
</dbReference>
<dbReference type="SUPFAM" id="SSF54593">
    <property type="entry name" value="Glyoxalase/Bleomycin resistance protein/Dihydroxybiphenyl dioxygenase"/>
    <property type="match status" value="1"/>
</dbReference>